<keyword evidence="6" id="KW-1185">Reference proteome</keyword>
<dbReference type="Pfam" id="PF00005">
    <property type="entry name" value="ABC_tran"/>
    <property type="match status" value="1"/>
</dbReference>
<dbReference type="SMART" id="SM00382">
    <property type="entry name" value="AAA"/>
    <property type="match status" value="1"/>
</dbReference>
<dbReference type="PROSITE" id="PS50893">
    <property type="entry name" value="ABC_TRANSPORTER_2"/>
    <property type="match status" value="1"/>
</dbReference>
<dbReference type="CDD" id="cd03230">
    <property type="entry name" value="ABC_DR_subfamily_A"/>
    <property type="match status" value="1"/>
</dbReference>
<keyword evidence="3 5" id="KW-0067">ATP-binding</keyword>
<gene>
    <name evidence="5" type="ORF">SAMN04487931_11646</name>
</gene>
<feature type="domain" description="ABC transporter" evidence="4">
    <location>
        <begin position="3"/>
        <end position="237"/>
    </location>
</feature>
<dbReference type="InterPro" id="IPR003439">
    <property type="entry name" value="ABC_transporter-like_ATP-bd"/>
</dbReference>
<dbReference type="SUPFAM" id="SSF52540">
    <property type="entry name" value="P-loop containing nucleoside triphosphate hydrolases"/>
    <property type="match status" value="1"/>
</dbReference>
<dbReference type="PANTHER" id="PTHR42939">
    <property type="entry name" value="ABC TRANSPORTER ATP-BINDING PROTEIN ALBC-RELATED"/>
    <property type="match status" value="1"/>
</dbReference>
<proteinExistence type="predicted"/>
<dbReference type="GO" id="GO:0016887">
    <property type="term" value="F:ATP hydrolysis activity"/>
    <property type="evidence" value="ECO:0007669"/>
    <property type="project" value="InterPro"/>
</dbReference>
<evidence type="ECO:0000256" key="3">
    <source>
        <dbReference type="ARBA" id="ARBA00022840"/>
    </source>
</evidence>
<dbReference type="InterPro" id="IPR051782">
    <property type="entry name" value="ABC_Transporter_VariousFunc"/>
</dbReference>
<reference evidence="6" key="1">
    <citation type="submission" date="2016-10" db="EMBL/GenBank/DDBJ databases">
        <authorList>
            <person name="Varghese N."/>
            <person name="Submissions S."/>
        </authorList>
    </citation>
    <scope>NUCLEOTIDE SEQUENCE [LARGE SCALE GENOMIC DNA]</scope>
    <source>
        <strain evidence="6">DSM 3384</strain>
    </source>
</reference>
<dbReference type="Proteomes" id="UP000199608">
    <property type="component" value="Unassembled WGS sequence"/>
</dbReference>
<keyword evidence="1" id="KW-0813">Transport</keyword>
<dbReference type="InterPro" id="IPR003593">
    <property type="entry name" value="AAA+_ATPase"/>
</dbReference>
<dbReference type="GO" id="GO:0005524">
    <property type="term" value="F:ATP binding"/>
    <property type="evidence" value="ECO:0007669"/>
    <property type="project" value="UniProtKB-KW"/>
</dbReference>
<keyword evidence="2" id="KW-0547">Nucleotide-binding</keyword>
<dbReference type="Gene3D" id="3.40.50.300">
    <property type="entry name" value="P-loop containing nucleotide triphosphate hydrolases"/>
    <property type="match status" value="1"/>
</dbReference>
<sequence length="258" mass="28983">MEVVFDQVNKTFVSSFARKKVHAVVDLSLSVKTGEILGIVGPNGAGKSTLLKMLMGFIRHDSGTILIGDKRPSDPEARIQMGYLPENPYYYDHLSAEDLMKFSATTSGMVKQDIKPRIETLLKTLNLEHARKRRLRTYSKGMTQRAGICFALVHDPELIIFDEPMSGLDPLGRKLVVDMVLDLKKKGKTILFCSHILNDVERLCDRMAIMDKGHLKKILSKQELMEKLDDKPAAADGSETNILENIFLDTIESEVAYE</sequence>
<evidence type="ECO:0000256" key="2">
    <source>
        <dbReference type="ARBA" id="ARBA00022741"/>
    </source>
</evidence>
<dbReference type="AlphaFoldDB" id="A0A1H2JWQ5"/>
<dbReference type="InterPro" id="IPR027417">
    <property type="entry name" value="P-loop_NTPase"/>
</dbReference>
<evidence type="ECO:0000256" key="1">
    <source>
        <dbReference type="ARBA" id="ARBA00022448"/>
    </source>
</evidence>
<evidence type="ECO:0000313" key="5">
    <source>
        <dbReference type="EMBL" id="SDU60576.1"/>
    </source>
</evidence>
<dbReference type="PANTHER" id="PTHR42939:SF1">
    <property type="entry name" value="ABC TRANSPORTER ATP-BINDING PROTEIN ALBC-RELATED"/>
    <property type="match status" value="1"/>
</dbReference>
<evidence type="ECO:0000259" key="4">
    <source>
        <dbReference type="PROSITE" id="PS50893"/>
    </source>
</evidence>
<dbReference type="RefSeq" id="WP_092237910.1">
    <property type="nucleotide sequence ID" value="NZ_FNLL01000016.1"/>
</dbReference>
<protein>
    <submittedName>
        <fullName evidence="5">ABC-2 type transport system ATP-binding protein</fullName>
    </submittedName>
</protein>
<evidence type="ECO:0000313" key="6">
    <source>
        <dbReference type="Proteomes" id="UP000199608"/>
    </source>
</evidence>
<organism evidence="5 6">
    <name type="scientific">Desulfobacula phenolica</name>
    <dbReference type="NCBI Taxonomy" id="90732"/>
    <lineage>
        <taxon>Bacteria</taxon>
        <taxon>Pseudomonadati</taxon>
        <taxon>Thermodesulfobacteriota</taxon>
        <taxon>Desulfobacteria</taxon>
        <taxon>Desulfobacterales</taxon>
        <taxon>Desulfobacteraceae</taxon>
        <taxon>Desulfobacula</taxon>
    </lineage>
</organism>
<name>A0A1H2JWQ5_9BACT</name>
<dbReference type="EMBL" id="FNLL01000016">
    <property type="protein sequence ID" value="SDU60576.1"/>
    <property type="molecule type" value="Genomic_DNA"/>
</dbReference>
<accession>A0A1H2JWQ5</accession>